<dbReference type="GO" id="GO:0071897">
    <property type="term" value="P:DNA biosynthetic process"/>
    <property type="evidence" value="ECO:0007669"/>
    <property type="project" value="UniProtKB-ARBA"/>
</dbReference>
<dbReference type="AlphaFoldDB" id="A0AAV8VHW3"/>
<dbReference type="PANTHER" id="PTHR47027">
    <property type="entry name" value="REVERSE TRANSCRIPTASE DOMAIN-CONTAINING PROTEIN"/>
    <property type="match status" value="1"/>
</dbReference>
<dbReference type="Gene3D" id="3.30.70.270">
    <property type="match status" value="1"/>
</dbReference>
<gene>
    <name evidence="2" type="ORF">NQ315_013856</name>
</gene>
<organism evidence="2 3">
    <name type="scientific">Exocentrus adspersus</name>
    <dbReference type="NCBI Taxonomy" id="1586481"/>
    <lineage>
        <taxon>Eukaryota</taxon>
        <taxon>Metazoa</taxon>
        <taxon>Ecdysozoa</taxon>
        <taxon>Arthropoda</taxon>
        <taxon>Hexapoda</taxon>
        <taxon>Insecta</taxon>
        <taxon>Pterygota</taxon>
        <taxon>Neoptera</taxon>
        <taxon>Endopterygota</taxon>
        <taxon>Coleoptera</taxon>
        <taxon>Polyphaga</taxon>
        <taxon>Cucujiformia</taxon>
        <taxon>Chrysomeloidea</taxon>
        <taxon>Cerambycidae</taxon>
        <taxon>Lamiinae</taxon>
        <taxon>Acanthocinini</taxon>
        <taxon>Exocentrus</taxon>
    </lineage>
</organism>
<comment type="caution">
    <text evidence="2">The sequence shown here is derived from an EMBL/GenBank/DDBJ whole genome shotgun (WGS) entry which is preliminary data.</text>
</comment>
<sequence>MSEEFEVRNGVRQGDSLSSVLFSLVVDKVIRDAEINRSGLLYYKRHQCLAFADDLVILARNKKELKEVIKRLEEQSVKRGLRINEKKTKYMQMDRRRISGGKVFKRKKYEFEEVEQFTYLGSIFSRKLNIEEEKEAKIMAGNK</sequence>
<protein>
    <recommendedName>
        <fullName evidence="1">Reverse transcriptase domain-containing protein</fullName>
    </recommendedName>
</protein>
<reference evidence="2 3" key="1">
    <citation type="journal article" date="2023" name="Insect Mol. Biol.">
        <title>Genome sequencing provides insights into the evolution of gene families encoding plant cell wall-degrading enzymes in longhorned beetles.</title>
        <authorList>
            <person name="Shin N.R."/>
            <person name="Okamura Y."/>
            <person name="Kirsch R."/>
            <person name="Pauchet Y."/>
        </authorList>
    </citation>
    <scope>NUCLEOTIDE SEQUENCE [LARGE SCALE GENOMIC DNA]</scope>
    <source>
        <strain evidence="2">EAD_L_NR</strain>
    </source>
</reference>
<keyword evidence="3" id="KW-1185">Reference proteome</keyword>
<proteinExistence type="predicted"/>
<dbReference type="EMBL" id="JANEYG010000093">
    <property type="protein sequence ID" value="KAJ8913476.1"/>
    <property type="molecule type" value="Genomic_DNA"/>
</dbReference>
<name>A0AAV8VHW3_9CUCU</name>
<dbReference type="InterPro" id="IPR043502">
    <property type="entry name" value="DNA/RNA_pol_sf"/>
</dbReference>
<evidence type="ECO:0000313" key="2">
    <source>
        <dbReference type="EMBL" id="KAJ8913476.1"/>
    </source>
</evidence>
<evidence type="ECO:0000259" key="1">
    <source>
        <dbReference type="PROSITE" id="PS50878"/>
    </source>
</evidence>
<feature type="domain" description="Reverse transcriptase" evidence="1">
    <location>
        <begin position="1"/>
        <end position="124"/>
    </location>
</feature>
<dbReference type="PANTHER" id="PTHR47027:SF29">
    <property type="entry name" value="C2H2-TYPE DOMAIN-CONTAINING PROTEIN"/>
    <property type="match status" value="1"/>
</dbReference>
<accession>A0AAV8VHW3</accession>
<dbReference type="InterPro" id="IPR000477">
    <property type="entry name" value="RT_dom"/>
</dbReference>
<dbReference type="Pfam" id="PF00078">
    <property type="entry name" value="RVT_1"/>
    <property type="match status" value="1"/>
</dbReference>
<feature type="non-terminal residue" evidence="2">
    <location>
        <position position="143"/>
    </location>
</feature>
<dbReference type="PROSITE" id="PS50878">
    <property type="entry name" value="RT_POL"/>
    <property type="match status" value="1"/>
</dbReference>
<evidence type="ECO:0000313" key="3">
    <source>
        <dbReference type="Proteomes" id="UP001159042"/>
    </source>
</evidence>
<dbReference type="InterPro" id="IPR043128">
    <property type="entry name" value="Rev_trsase/Diguanyl_cyclase"/>
</dbReference>
<dbReference type="SUPFAM" id="SSF56672">
    <property type="entry name" value="DNA/RNA polymerases"/>
    <property type="match status" value="1"/>
</dbReference>
<dbReference type="Proteomes" id="UP001159042">
    <property type="component" value="Unassembled WGS sequence"/>
</dbReference>